<organism evidence="3 4">
    <name type="scientific">Astrephomene gubernaculifera</name>
    <dbReference type="NCBI Taxonomy" id="47775"/>
    <lineage>
        <taxon>Eukaryota</taxon>
        <taxon>Viridiplantae</taxon>
        <taxon>Chlorophyta</taxon>
        <taxon>core chlorophytes</taxon>
        <taxon>Chlorophyceae</taxon>
        <taxon>CS clade</taxon>
        <taxon>Chlamydomonadales</taxon>
        <taxon>Astrephomenaceae</taxon>
        <taxon>Astrephomene</taxon>
    </lineage>
</organism>
<evidence type="ECO:0000313" key="3">
    <source>
        <dbReference type="EMBL" id="GFR40272.1"/>
    </source>
</evidence>
<accession>A0AAD3DH29</accession>
<sequence length="319" mass="35313">IKLLCGVKLFAGGIILNHWLHCHRGDAPPVRLLFGFQAARVSQGHIHPPSVVPQHVVRHRQVLDRYEGSELRRYDPATFTSTVLSLDEEGSIERAAVKGFHRLLKYNLGDNEDSQKVSMTAPVLYGLDVDRTASKRHDLRFADRFSVSFFVPFRFQDKPPSPSDPDVFLVDAEEKDIFVRSFGGYATGARITHIASEFLRDLYDDGHRVDCRTIYIAQYSPPFQPVFRYNEVWVLRRRRHGKDATDGASDAAGEGDCGDWLKPEAAGGEGGGEALEEEAQALDAIAAAVAEARAKEEEVVQVVKADGGSSEEHLVQASA</sequence>
<proteinExistence type="inferred from homology"/>
<evidence type="ECO:0000313" key="4">
    <source>
        <dbReference type="Proteomes" id="UP001054857"/>
    </source>
</evidence>
<protein>
    <recommendedName>
        <fullName evidence="5">SOUL heme-binding protein</fullName>
    </recommendedName>
</protein>
<evidence type="ECO:0008006" key="5">
    <source>
        <dbReference type="Google" id="ProtNLM"/>
    </source>
</evidence>
<dbReference type="InterPro" id="IPR011256">
    <property type="entry name" value="Reg_factor_effector_dom_sf"/>
</dbReference>
<feature type="non-terminal residue" evidence="3">
    <location>
        <position position="1"/>
    </location>
</feature>
<dbReference type="Gene3D" id="3.20.80.10">
    <property type="entry name" value="Regulatory factor, effector binding domain"/>
    <property type="match status" value="1"/>
</dbReference>
<keyword evidence="4" id="KW-1185">Reference proteome</keyword>
<dbReference type="InterPro" id="IPR006917">
    <property type="entry name" value="SOUL_heme-bd"/>
</dbReference>
<dbReference type="Proteomes" id="UP001054857">
    <property type="component" value="Unassembled WGS sequence"/>
</dbReference>
<dbReference type="EMBL" id="BMAR01000001">
    <property type="protein sequence ID" value="GFR40272.1"/>
    <property type="molecule type" value="Genomic_DNA"/>
</dbReference>
<feature type="region of interest" description="Disordered" evidence="2">
    <location>
        <begin position="243"/>
        <end position="276"/>
    </location>
</feature>
<dbReference type="Pfam" id="PF04832">
    <property type="entry name" value="SOUL"/>
    <property type="match status" value="1"/>
</dbReference>
<evidence type="ECO:0000256" key="1">
    <source>
        <dbReference type="ARBA" id="ARBA00009817"/>
    </source>
</evidence>
<comment type="caution">
    <text evidence="3">The sequence shown here is derived from an EMBL/GenBank/DDBJ whole genome shotgun (WGS) entry which is preliminary data.</text>
</comment>
<evidence type="ECO:0000256" key="2">
    <source>
        <dbReference type="SAM" id="MobiDB-lite"/>
    </source>
</evidence>
<dbReference type="PANTHER" id="PTHR11220:SF1">
    <property type="entry name" value="HEME-BINDING PROTEIN 2"/>
    <property type="match status" value="1"/>
</dbReference>
<name>A0AAD3DH29_9CHLO</name>
<dbReference type="PANTHER" id="PTHR11220">
    <property type="entry name" value="HEME-BINDING PROTEIN-RELATED"/>
    <property type="match status" value="1"/>
</dbReference>
<dbReference type="AlphaFoldDB" id="A0AAD3DH29"/>
<dbReference type="FunFam" id="3.20.80.10:FF:000002">
    <property type="entry name" value="Heme-binding protein 2"/>
    <property type="match status" value="1"/>
</dbReference>
<comment type="similarity">
    <text evidence="1">Belongs to the HEBP family.</text>
</comment>
<dbReference type="SUPFAM" id="SSF55136">
    <property type="entry name" value="Probable bacterial effector-binding domain"/>
    <property type="match status" value="1"/>
</dbReference>
<reference evidence="3 4" key="1">
    <citation type="journal article" date="2021" name="Sci. Rep.">
        <title>Genome sequencing of the multicellular alga Astrephomene provides insights into convergent evolution of germ-soma differentiation.</title>
        <authorList>
            <person name="Yamashita S."/>
            <person name="Yamamoto K."/>
            <person name="Matsuzaki R."/>
            <person name="Suzuki S."/>
            <person name="Yamaguchi H."/>
            <person name="Hirooka S."/>
            <person name="Minakuchi Y."/>
            <person name="Miyagishima S."/>
            <person name="Kawachi M."/>
            <person name="Toyoda A."/>
            <person name="Nozaki H."/>
        </authorList>
    </citation>
    <scope>NUCLEOTIDE SEQUENCE [LARGE SCALE GENOMIC DNA]</scope>
    <source>
        <strain evidence="3 4">NIES-4017</strain>
    </source>
</reference>
<gene>
    <name evidence="3" type="ORF">Agub_g452</name>
</gene>